<evidence type="ECO:0000256" key="4">
    <source>
        <dbReference type="SAM" id="MobiDB-lite"/>
    </source>
</evidence>
<dbReference type="SUPFAM" id="SSF52047">
    <property type="entry name" value="RNI-like"/>
    <property type="match status" value="1"/>
</dbReference>
<dbReference type="PANTHER" id="PTHR10901">
    <property type="entry name" value="TROPOMODULIN"/>
    <property type="match status" value="1"/>
</dbReference>
<evidence type="ECO:0000256" key="2">
    <source>
        <dbReference type="ARBA" id="ARBA00022490"/>
    </source>
</evidence>
<dbReference type="Proteomes" id="UP001152797">
    <property type="component" value="Unassembled WGS sequence"/>
</dbReference>
<dbReference type="AlphaFoldDB" id="A0A9P1DES4"/>
<dbReference type="EMBL" id="CAMXCT020004279">
    <property type="protein sequence ID" value="CAL1161812.1"/>
    <property type="molecule type" value="Genomic_DNA"/>
</dbReference>
<dbReference type="GO" id="GO:0005523">
    <property type="term" value="F:tropomyosin binding"/>
    <property type="evidence" value="ECO:0007669"/>
    <property type="project" value="InterPro"/>
</dbReference>
<evidence type="ECO:0000256" key="1">
    <source>
        <dbReference type="ARBA" id="ARBA00004245"/>
    </source>
</evidence>
<name>A0A9P1DES4_9DINO</name>
<gene>
    <name evidence="6" type="ORF">C1SCF055_LOCUS33881</name>
</gene>
<dbReference type="OrthoDB" id="427001at2759"/>
<feature type="compositionally biased region" description="Basic and acidic residues" evidence="4">
    <location>
        <begin position="422"/>
        <end position="441"/>
    </location>
</feature>
<reference evidence="7" key="2">
    <citation type="submission" date="2024-04" db="EMBL/GenBank/DDBJ databases">
        <authorList>
            <person name="Chen Y."/>
            <person name="Shah S."/>
            <person name="Dougan E. K."/>
            <person name="Thang M."/>
            <person name="Chan C."/>
        </authorList>
    </citation>
    <scope>NUCLEOTIDE SEQUENCE [LARGE SCALE GENOMIC DNA]</scope>
</reference>
<proteinExistence type="predicted"/>
<dbReference type="Gene3D" id="3.80.10.10">
    <property type="entry name" value="Ribonuclease Inhibitor"/>
    <property type="match status" value="1"/>
</dbReference>
<dbReference type="PANTHER" id="PTHR10901:SF6">
    <property type="entry name" value="TROPOMODULIN, ISOFORM N"/>
    <property type="match status" value="1"/>
</dbReference>
<comment type="caution">
    <text evidence="6">The sequence shown here is derived from an EMBL/GenBank/DDBJ whole genome shotgun (WGS) entry which is preliminary data.</text>
</comment>
<reference evidence="6" key="1">
    <citation type="submission" date="2022-10" db="EMBL/GenBank/DDBJ databases">
        <authorList>
            <person name="Chen Y."/>
            <person name="Dougan E. K."/>
            <person name="Chan C."/>
            <person name="Rhodes N."/>
            <person name="Thang M."/>
        </authorList>
    </citation>
    <scope>NUCLEOTIDE SEQUENCE</scope>
</reference>
<evidence type="ECO:0000313" key="7">
    <source>
        <dbReference type="EMBL" id="CAL1161812.1"/>
    </source>
</evidence>
<dbReference type="GO" id="GO:0007015">
    <property type="term" value="P:actin filament organization"/>
    <property type="evidence" value="ECO:0007669"/>
    <property type="project" value="TreeGrafter"/>
</dbReference>
<keyword evidence="2" id="KW-0963">Cytoplasm</keyword>
<dbReference type="PROSITE" id="PS50003">
    <property type="entry name" value="PH_DOMAIN"/>
    <property type="match status" value="1"/>
</dbReference>
<dbReference type="EMBL" id="CAMXCT010004279">
    <property type="protein sequence ID" value="CAI4008437.1"/>
    <property type="molecule type" value="Genomic_DNA"/>
</dbReference>
<feature type="region of interest" description="Disordered" evidence="4">
    <location>
        <begin position="356"/>
        <end position="510"/>
    </location>
</feature>
<keyword evidence="8" id="KW-1185">Reference proteome</keyword>
<organism evidence="6">
    <name type="scientific">Cladocopium goreaui</name>
    <dbReference type="NCBI Taxonomy" id="2562237"/>
    <lineage>
        <taxon>Eukaryota</taxon>
        <taxon>Sar</taxon>
        <taxon>Alveolata</taxon>
        <taxon>Dinophyceae</taxon>
        <taxon>Suessiales</taxon>
        <taxon>Symbiodiniaceae</taxon>
        <taxon>Cladocopium</taxon>
    </lineage>
</organism>
<dbReference type="Gene3D" id="2.30.29.30">
    <property type="entry name" value="Pleckstrin-homology domain (PH domain)/Phosphotyrosine-binding domain (PTB)"/>
    <property type="match status" value="1"/>
</dbReference>
<feature type="compositionally biased region" description="Basic and acidic residues" evidence="4">
    <location>
        <begin position="456"/>
        <end position="477"/>
    </location>
</feature>
<dbReference type="InterPro" id="IPR011993">
    <property type="entry name" value="PH-like_dom_sf"/>
</dbReference>
<feature type="compositionally biased region" description="Basic and acidic residues" evidence="4">
    <location>
        <begin position="356"/>
        <end position="382"/>
    </location>
</feature>
<dbReference type="InterPro" id="IPR001849">
    <property type="entry name" value="PH_domain"/>
</dbReference>
<keyword evidence="3" id="KW-0206">Cytoskeleton</keyword>
<protein>
    <recommendedName>
        <fullName evidence="5">PH domain-containing protein</fullName>
    </recommendedName>
</protein>
<dbReference type="GO" id="GO:0051694">
    <property type="term" value="P:pointed-end actin filament capping"/>
    <property type="evidence" value="ECO:0007669"/>
    <property type="project" value="InterPro"/>
</dbReference>
<comment type="subcellular location">
    <subcellularLocation>
        <location evidence="1">Cytoplasm</location>
        <location evidence="1">Cytoskeleton</location>
    </subcellularLocation>
</comment>
<feature type="compositionally biased region" description="Low complexity" evidence="4">
    <location>
        <begin position="443"/>
        <end position="455"/>
    </location>
</feature>
<feature type="domain" description="PH" evidence="5">
    <location>
        <begin position="518"/>
        <end position="613"/>
    </location>
</feature>
<evidence type="ECO:0000313" key="8">
    <source>
        <dbReference type="Proteomes" id="UP001152797"/>
    </source>
</evidence>
<dbReference type="GO" id="GO:0005856">
    <property type="term" value="C:cytoskeleton"/>
    <property type="evidence" value="ECO:0007669"/>
    <property type="project" value="UniProtKB-SubCell"/>
</dbReference>
<dbReference type="SUPFAM" id="SSF50729">
    <property type="entry name" value="PH domain-like"/>
    <property type="match status" value="1"/>
</dbReference>
<dbReference type="InterPro" id="IPR004934">
    <property type="entry name" value="TMOD"/>
</dbReference>
<evidence type="ECO:0000259" key="5">
    <source>
        <dbReference type="PROSITE" id="PS50003"/>
    </source>
</evidence>
<accession>A0A9P1DES4</accession>
<evidence type="ECO:0000313" key="6">
    <source>
        <dbReference type="EMBL" id="CAI4008437.1"/>
    </source>
</evidence>
<sequence>MESTSAKVELYKTSKVKLPMAELDYLKTLEDARDFMTMMVTKTSENRQQLADIFGGDCSRIARIRTVLDEVVLSEMNCQDQRVRTCTEACETIEKVLEDMGLGWCLKKAQSEEKASFTKRRSSIDREDLLKAVQQIEGQEASAVEVDEDALSPKAKSEAAAWSQCYDKDFVQRVLACQEPVELQALEQEAVASKTTKLGNWMIWMVHRAHLDDPTLVKFDFTNLKMPDGNVEPLISPKLAVAMESNTHIENLLMGCTNLRDQEAAILAVSLRSNHSLKVLNIDTNAIQPLTLESIANGTSVNQALQELRCNNTASGRLVTEAFLHALKSNPSLCKLGYPVTDAYFRGEIDKQLTRNNDAARKRRLEEKRRREAEGGAEKSETPKVQAKTQSAGYPAAKPTPPAATPKPAEAEPSVQSAVAEGEEKAEAKLEDEKPGAREAQEAQELQKGQEAQEAQEAKKAKEDQEAQEAKKAKEEQEGTEAEEAQEAQPVTKAAPKTPVEPEDSAALPGMVEAPAPMRSLRGYLYKKSPSARLLKSWDWRYFVLHEGRLIWWRRERDFPSETVLSQPDPAACKGFIDFKLSRARIVPDQQNPMIFAIESVDGMWQACAQKAC</sequence>
<dbReference type="EMBL" id="CAMXCT030004279">
    <property type="protein sequence ID" value="CAL4795749.1"/>
    <property type="molecule type" value="Genomic_DNA"/>
</dbReference>
<dbReference type="InterPro" id="IPR032675">
    <property type="entry name" value="LRR_dom_sf"/>
</dbReference>
<evidence type="ECO:0000256" key="3">
    <source>
        <dbReference type="ARBA" id="ARBA00023212"/>
    </source>
</evidence>